<dbReference type="UniPathway" id="UPA00588">
    <property type="reaction ID" value="UER00646"/>
</dbReference>
<comment type="similarity">
    <text evidence="5 12">Belongs to the purine/pyrimidine phosphoribosyltransferase family.</text>
</comment>
<dbReference type="NCBIfam" id="NF002636">
    <property type="entry name" value="PRK02304.1-5"/>
    <property type="match status" value="1"/>
</dbReference>
<dbReference type="Proteomes" id="UP000078292">
    <property type="component" value="Unassembled WGS sequence"/>
</dbReference>
<name>A0A1B7LZK7_9MICC</name>
<dbReference type="GO" id="GO:0044209">
    <property type="term" value="P:AMP salvage"/>
    <property type="evidence" value="ECO:0007669"/>
    <property type="project" value="UniProtKB-UniRule"/>
</dbReference>
<feature type="domain" description="Phosphoribosyltransferase" evidence="13">
    <location>
        <begin position="47"/>
        <end position="157"/>
    </location>
</feature>
<comment type="caution">
    <text evidence="14">The sequence shown here is derived from an EMBL/GenBank/DDBJ whole genome shotgun (WGS) entry which is preliminary data.</text>
</comment>
<gene>
    <name evidence="12" type="primary">apt</name>
    <name evidence="14" type="ORF">A6F49_09995</name>
</gene>
<evidence type="ECO:0000256" key="1">
    <source>
        <dbReference type="ARBA" id="ARBA00000868"/>
    </source>
</evidence>
<dbReference type="Pfam" id="PF00156">
    <property type="entry name" value="Pribosyltran"/>
    <property type="match status" value="1"/>
</dbReference>
<keyword evidence="11 12" id="KW-0660">Purine salvage</keyword>
<dbReference type="InterPro" id="IPR005764">
    <property type="entry name" value="Ade_phspho_trans"/>
</dbReference>
<evidence type="ECO:0000256" key="5">
    <source>
        <dbReference type="ARBA" id="ARBA00008391"/>
    </source>
</evidence>
<keyword evidence="9 12" id="KW-0328">Glycosyltransferase</keyword>
<dbReference type="GO" id="GO:0006166">
    <property type="term" value="P:purine ribonucleoside salvage"/>
    <property type="evidence" value="ECO:0007669"/>
    <property type="project" value="UniProtKB-KW"/>
</dbReference>
<dbReference type="OrthoDB" id="9803963at2"/>
<evidence type="ECO:0000256" key="10">
    <source>
        <dbReference type="ARBA" id="ARBA00022679"/>
    </source>
</evidence>
<dbReference type="AlphaFoldDB" id="A0A1B7LZK7"/>
<evidence type="ECO:0000256" key="3">
    <source>
        <dbReference type="ARBA" id="ARBA00004496"/>
    </source>
</evidence>
<dbReference type="PANTHER" id="PTHR32315">
    <property type="entry name" value="ADENINE PHOSPHORIBOSYLTRANSFERASE"/>
    <property type="match status" value="1"/>
</dbReference>
<accession>A0A1B7LZK7</accession>
<keyword evidence="8 12" id="KW-0963">Cytoplasm</keyword>
<dbReference type="InterPro" id="IPR000836">
    <property type="entry name" value="PRTase_dom"/>
</dbReference>
<comment type="subcellular location">
    <subcellularLocation>
        <location evidence="3 12">Cytoplasm</location>
    </subcellularLocation>
</comment>
<dbReference type="HAMAP" id="MF_00004">
    <property type="entry name" value="Aden_phosphoribosyltr"/>
    <property type="match status" value="1"/>
</dbReference>
<keyword evidence="10 12" id="KW-0808">Transferase</keyword>
<dbReference type="SUPFAM" id="SSF53271">
    <property type="entry name" value="PRTase-like"/>
    <property type="match status" value="1"/>
</dbReference>
<proteinExistence type="inferred from homology"/>
<keyword evidence="15" id="KW-1185">Reference proteome</keyword>
<organism evidence="14 15">
    <name type="scientific">Enteractinococcus helveticum</name>
    <dbReference type="NCBI Taxonomy" id="1837282"/>
    <lineage>
        <taxon>Bacteria</taxon>
        <taxon>Bacillati</taxon>
        <taxon>Actinomycetota</taxon>
        <taxon>Actinomycetes</taxon>
        <taxon>Micrococcales</taxon>
        <taxon>Micrococcaceae</taxon>
    </lineage>
</organism>
<dbReference type="STRING" id="1837282.A6F49_09995"/>
<dbReference type="EC" id="2.4.2.7" evidence="7 12"/>
<protein>
    <recommendedName>
        <fullName evidence="7 12">Adenine phosphoribosyltransferase</fullName>
        <shortName evidence="12">APRT</shortName>
        <ecNumber evidence="7 12">2.4.2.7</ecNumber>
    </recommendedName>
</protein>
<comment type="subunit">
    <text evidence="6 12">Homodimer.</text>
</comment>
<dbReference type="InterPro" id="IPR029057">
    <property type="entry name" value="PRTase-like"/>
</dbReference>
<dbReference type="GO" id="GO:0003999">
    <property type="term" value="F:adenine phosphoribosyltransferase activity"/>
    <property type="evidence" value="ECO:0007669"/>
    <property type="project" value="UniProtKB-UniRule"/>
</dbReference>
<evidence type="ECO:0000256" key="6">
    <source>
        <dbReference type="ARBA" id="ARBA00011738"/>
    </source>
</evidence>
<dbReference type="RefSeq" id="WP_043057982.1">
    <property type="nucleotide sequence ID" value="NZ_LXEY01000018.1"/>
</dbReference>
<dbReference type="Gene3D" id="3.40.50.2020">
    <property type="match status" value="1"/>
</dbReference>
<dbReference type="EMBL" id="LXEY01000018">
    <property type="protein sequence ID" value="OAV60954.1"/>
    <property type="molecule type" value="Genomic_DNA"/>
</dbReference>
<evidence type="ECO:0000256" key="12">
    <source>
        <dbReference type="HAMAP-Rule" id="MF_00004"/>
    </source>
</evidence>
<dbReference type="PANTHER" id="PTHR32315:SF3">
    <property type="entry name" value="ADENINE PHOSPHORIBOSYLTRANSFERASE"/>
    <property type="match status" value="1"/>
</dbReference>
<evidence type="ECO:0000313" key="14">
    <source>
        <dbReference type="EMBL" id="OAV60954.1"/>
    </source>
</evidence>
<dbReference type="GO" id="GO:0006168">
    <property type="term" value="P:adenine salvage"/>
    <property type="evidence" value="ECO:0007669"/>
    <property type="project" value="InterPro"/>
</dbReference>
<comment type="function">
    <text evidence="2 12">Catalyzes a salvage reaction resulting in the formation of AMP, that is energically less costly than de novo synthesis.</text>
</comment>
<evidence type="ECO:0000256" key="8">
    <source>
        <dbReference type="ARBA" id="ARBA00022490"/>
    </source>
</evidence>
<comment type="catalytic activity">
    <reaction evidence="1 12">
        <text>AMP + diphosphate = 5-phospho-alpha-D-ribose 1-diphosphate + adenine</text>
        <dbReference type="Rhea" id="RHEA:16609"/>
        <dbReference type="ChEBI" id="CHEBI:16708"/>
        <dbReference type="ChEBI" id="CHEBI:33019"/>
        <dbReference type="ChEBI" id="CHEBI:58017"/>
        <dbReference type="ChEBI" id="CHEBI:456215"/>
        <dbReference type="EC" id="2.4.2.7"/>
    </reaction>
</comment>
<evidence type="ECO:0000256" key="9">
    <source>
        <dbReference type="ARBA" id="ARBA00022676"/>
    </source>
</evidence>
<sequence length="177" mass="18811">MTVFPSQTDNIAYARSLIRTIADYPQPGVSFRDITPLLADGRAMHAVAHELLVQAQGDFDVVAGIEARGFIFAGAVATLARTGMIPIRKAGKLPKPAHRVTYTKEYGEDHLEVSPDLKPGMRVLLIDDILATGGSLKAGAHLITAAGAEVTQIGVVLELEGLGGRLVMPQTRALLSM</sequence>
<dbReference type="InterPro" id="IPR050054">
    <property type="entry name" value="UPRTase/APRTase"/>
</dbReference>
<dbReference type="GO" id="GO:0002055">
    <property type="term" value="F:adenine binding"/>
    <property type="evidence" value="ECO:0007669"/>
    <property type="project" value="TreeGrafter"/>
</dbReference>
<reference evidence="14 15" key="1">
    <citation type="submission" date="2016-04" db="EMBL/GenBank/DDBJ databases">
        <title>First whole genome shotgun sequence of the bacterium Enteractinococcus sp. strain UASWS1574.</title>
        <authorList>
            <person name="Crovadore J."/>
            <person name="Chablais R."/>
            <person name="Lefort F."/>
        </authorList>
    </citation>
    <scope>NUCLEOTIDE SEQUENCE [LARGE SCALE GENOMIC DNA]</scope>
    <source>
        <strain evidence="14 15">UASWS1574</strain>
    </source>
</reference>
<evidence type="ECO:0000256" key="2">
    <source>
        <dbReference type="ARBA" id="ARBA00003968"/>
    </source>
</evidence>
<evidence type="ECO:0000259" key="13">
    <source>
        <dbReference type="Pfam" id="PF00156"/>
    </source>
</evidence>
<evidence type="ECO:0000256" key="7">
    <source>
        <dbReference type="ARBA" id="ARBA00011893"/>
    </source>
</evidence>
<evidence type="ECO:0000256" key="4">
    <source>
        <dbReference type="ARBA" id="ARBA00004659"/>
    </source>
</evidence>
<dbReference type="GO" id="GO:0005737">
    <property type="term" value="C:cytoplasm"/>
    <property type="evidence" value="ECO:0007669"/>
    <property type="project" value="UniProtKB-SubCell"/>
</dbReference>
<comment type="pathway">
    <text evidence="4 12">Purine metabolism; AMP biosynthesis via salvage pathway; AMP from adenine: step 1/1.</text>
</comment>
<dbReference type="FunFam" id="3.40.50.2020:FF:000004">
    <property type="entry name" value="Adenine phosphoribosyltransferase"/>
    <property type="match status" value="1"/>
</dbReference>
<dbReference type="GO" id="GO:0016208">
    <property type="term" value="F:AMP binding"/>
    <property type="evidence" value="ECO:0007669"/>
    <property type="project" value="TreeGrafter"/>
</dbReference>
<dbReference type="CDD" id="cd06223">
    <property type="entry name" value="PRTases_typeI"/>
    <property type="match status" value="1"/>
</dbReference>
<evidence type="ECO:0000313" key="15">
    <source>
        <dbReference type="Proteomes" id="UP000078292"/>
    </source>
</evidence>
<evidence type="ECO:0000256" key="11">
    <source>
        <dbReference type="ARBA" id="ARBA00022726"/>
    </source>
</evidence>